<dbReference type="STRING" id="500637.PROVRUST_07230"/>
<dbReference type="AlphaFoldDB" id="D1P4S8"/>
<gene>
    <name evidence="2" type="ORF">PROVRUST_07230</name>
</gene>
<protein>
    <submittedName>
        <fullName evidence="2">Uncharacterized protein</fullName>
    </submittedName>
</protein>
<name>D1P4S8_9GAMM</name>
<keyword evidence="1" id="KW-0472">Membrane</keyword>
<evidence type="ECO:0000313" key="3">
    <source>
        <dbReference type="Proteomes" id="UP000005512"/>
    </source>
</evidence>
<reference evidence="2" key="1">
    <citation type="submission" date="2009-12" db="EMBL/GenBank/DDBJ databases">
        <authorList>
            <person name="Weinstock G."/>
            <person name="Sodergren E."/>
            <person name="Clifton S."/>
            <person name="Fulton L."/>
            <person name="Fulton B."/>
            <person name="Courtney L."/>
            <person name="Fronick C."/>
            <person name="Harrison M."/>
            <person name="Strong C."/>
            <person name="Farmer C."/>
            <person name="Delahaunty K."/>
            <person name="Markovic C."/>
            <person name="Hall O."/>
            <person name="Minx P."/>
            <person name="Tomlinson C."/>
            <person name="Mitreva M."/>
            <person name="Nelson J."/>
            <person name="Hou S."/>
            <person name="Wollam A."/>
            <person name="Pepin K.H."/>
            <person name="Johnson M."/>
            <person name="Bhonagiri V."/>
            <person name="Nash W.E."/>
            <person name="Warren W."/>
            <person name="Chinwalla A."/>
            <person name="Mardis E.R."/>
            <person name="Wilson R.K."/>
        </authorList>
    </citation>
    <scope>NUCLEOTIDE SEQUENCE [LARGE SCALE GENOMIC DNA]</scope>
    <source>
        <strain evidence="2">DSM 4541</strain>
    </source>
</reference>
<dbReference type="HOGENOM" id="CLU_3256376_0_0_6"/>
<keyword evidence="1" id="KW-0812">Transmembrane</keyword>
<feature type="transmembrane region" description="Helical" evidence="1">
    <location>
        <begin position="7"/>
        <end position="27"/>
    </location>
</feature>
<accession>D1P4S8</accession>
<evidence type="ECO:0000313" key="2">
    <source>
        <dbReference type="EMBL" id="EFB71904.1"/>
    </source>
</evidence>
<comment type="caution">
    <text evidence="2">The sequence shown here is derived from an EMBL/GenBank/DDBJ whole genome shotgun (WGS) entry which is preliminary data.</text>
</comment>
<dbReference type="Proteomes" id="UP000005512">
    <property type="component" value="Unassembled WGS sequence"/>
</dbReference>
<keyword evidence="3" id="KW-1185">Reference proteome</keyword>
<keyword evidence="1" id="KW-1133">Transmembrane helix</keyword>
<dbReference type="EMBL" id="ABXV02000030">
    <property type="protein sequence ID" value="EFB71904.1"/>
    <property type="molecule type" value="Genomic_DNA"/>
</dbReference>
<sequence>MISFFYCFLNYMQFIVLVIILIELYLLSETYCDANFIYRFVS</sequence>
<proteinExistence type="predicted"/>
<organism evidence="2 3">
    <name type="scientific">Providencia rustigianii DSM 4541</name>
    <dbReference type="NCBI Taxonomy" id="500637"/>
    <lineage>
        <taxon>Bacteria</taxon>
        <taxon>Pseudomonadati</taxon>
        <taxon>Pseudomonadota</taxon>
        <taxon>Gammaproteobacteria</taxon>
        <taxon>Enterobacterales</taxon>
        <taxon>Morganellaceae</taxon>
        <taxon>Providencia</taxon>
    </lineage>
</organism>
<evidence type="ECO:0000256" key="1">
    <source>
        <dbReference type="SAM" id="Phobius"/>
    </source>
</evidence>